<gene>
    <name evidence="1" type="ORF">G3T36_09050</name>
</gene>
<evidence type="ECO:0000313" key="1">
    <source>
        <dbReference type="EMBL" id="NEN06021.1"/>
    </source>
</evidence>
<keyword evidence="2" id="KW-1185">Reference proteome</keyword>
<proteinExistence type="predicted"/>
<comment type="caution">
    <text evidence="1">The sequence shown here is derived from an EMBL/GenBank/DDBJ whole genome shotgun (WGS) entry which is preliminary data.</text>
</comment>
<dbReference type="EMBL" id="JAAGWY010000002">
    <property type="protein sequence ID" value="NEN06021.1"/>
    <property type="molecule type" value="Genomic_DNA"/>
</dbReference>
<organism evidence="1 2">
    <name type="scientific">Leifsonia tongyongensis</name>
    <dbReference type="NCBI Taxonomy" id="1268043"/>
    <lineage>
        <taxon>Bacteria</taxon>
        <taxon>Bacillati</taxon>
        <taxon>Actinomycetota</taxon>
        <taxon>Actinomycetes</taxon>
        <taxon>Micrococcales</taxon>
        <taxon>Microbacteriaceae</taxon>
        <taxon>Leifsonia</taxon>
    </lineage>
</organism>
<dbReference type="Gene3D" id="1.10.287.1060">
    <property type="entry name" value="ESAT-6-like"/>
    <property type="match status" value="1"/>
</dbReference>
<name>A0A6L9XX74_9MICO</name>
<protein>
    <submittedName>
        <fullName evidence="1">Uncharacterized protein</fullName>
    </submittedName>
</protein>
<reference evidence="1 2" key="1">
    <citation type="journal article" date="2014" name="J. Microbiol.">
        <title>Diaminobutyricibacter tongyongensis gen. nov., sp. nov. and Homoserinibacter gongjuensis gen. nov., sp. nov. belong to the family Microbacteriaceae.</title>
        <authorList>
            <person name="Kim S.J."/>
            <person name="Ahn J.H."/>
            <person name="Weon H.Y."/>
            <person name="Hamada M."/>
            <person name="Suzuki K."/>
            <person name="Kwon S.W."/>
        </authorList>
    </citation>
    <scope>NUCLEOTIDE SEQUENCE [LARGE SCALE GENOMIC DNA]</scope>
    <source>
        <strain evidence="1 2">NBRC 108724</strain>
    </source>
</reference>
<evidence type="ECO:0000313" key="2">
    <source>
        <dbReference type="Proteomes" id="UP000474967"/>
    </source>
</evidence>
<accession>A0A6L9XX74</accession>
<dbReference type="AlphaFoldDB" id="A0A6L9XX74"/>
<sequence>MYGEMVSVRARANALREIADELRGSATTLTLQSDAMTWKSPAGDSFRNQLHGLAGEIGAHASALQDAAGALERHVTAVEGTKRAIQDAQAWVTARIDEAARAVRQAGEDTVGAVEGAIASAARDVPAAGSRDWLDFRQLFEKKGWAQ</sequence>
<dbReference type="Proteomes" id="UP000474967">
    <property type="component" value="Unassembled WGS sequence"/>
</dbReference>
<dbReference type="RefSeq" id="WP_163289480.1">
    <property type="nucleotide sequence ID" value="NZ_JAAGWY010000002.1"/>
</dbReference>